<dbReference type="InterPro" id="IPR001697">
    <property type="entry name" value="Pyr_Knase"/>
</dbReference>
<sequence length="482" mass="52774">MPKSSPNYLHETNLRSKIVATIGPSSCSKEVLQKMIDNGVHVLRLNMTHMSREFAKEIISNIRSLACADEIGIWVDVNGPKIRCGKLVEGKPVFLEEGQDFTFLNDPNAVGDNTRCATSYSEHIVRSGDKIYVDDGMLCFTVVERVEEGVLCKVDNSGWLGENKGINLPRHFLDLATITQKDKLDIQFAMENKCDFLSISCIRDVSDVEELRLLLGDSKIRLIAKIENSRGVTNFSSILSMADLIVIDRGYLGAELDAEFVPVAQKKMIAECNAAGKPVVIANQVLESMTTRPRPSRSEAADVSNAVADGTDGFVLSAETAVGKYVIETIQTMRKIAYQAENQTNYLEYQQKMMRSQPKPIAVSESIASSAVTCARQVGAKLIVCFTELGGTARLVAKYRPEITIIGATMMPQTAKQLNLCFGVVPYHHKGTDSDIVNETLKYAVSLGLTKAGDIVVITSGQVIGFLEGTTTKMQLLTVPSF</sequence>
<keyword evidence="18" id="KW-1185">Reference proteome</keyword>
<protein>
    <recommendedName>
        <fullName evidence="4 14">Pyruvate kinase</fullName>
        <ecNumber evidence="4 14">2.7.1.40</ecNumber>
    </recommendedName>
</protein>
<dbReference type="InterPro" id="IPR036918">
    <property type="entry name" value="Pyrv_Knase_C_sf"/>
</dbReference>
<reference evidence="17" key="1">
    <citation type="submission" date="2020-05" db="EMBL/GenBank/DDBJ databases">
        <title>Phylogenomic resolution of chytrid fungi.</title>
        <authorList>
            <person name="Stajich J.E."/>
            <person name="Amses K."/>
            <person name="Simmons R."/>
            <person name="Seto K."/>
            <person name="Myers J."/>
            <person name="Bonds A."/>
            <person name="Quandt C.A."/>
            <person name="Barry K."/>
            <person name="Liu P."/>
            <person name="Grigoriev I."/>
            <person name="Longcore J.E."/>
            <person name="James T.Y."/>
        </authorList>
    </citation>
    <scope>NUCLEOTIDE SEQUENCE</scope>
    <source>
        <strain evidence="17">JEL0476</strain>
    </source>
</reference>
<keyword evidence="10 14" id="KW-0460">Magnesium</keyword>
<dbReference type="PANTHER" id="PTHR11817">
    <property type="entry name" value="PYRUVATE KINASE"/>
    <property type="match status" value="1"/>
</dbReference>
<dbReference type="InterPro" id="IPR040442">
    <property type="entry name" value="Pyrv_kinase-like_dom_sf"/>
</dbReference>
<evidence type="ECO:0000256" key="2">
    <source>
        <dbReference type="ARBA" id="ARBA00004997"/>
    </source>
</evidence>
<feature type="domain" description="Pyruvate kinase barrel" evidence="15">
    <location>
        <begin position="15"/>
        <end position="330"/>
    </location>
</feature>
<dbReference type="GO" id="GO:0030955">
    <property type="term" value="F:potassium ion binding"/>
    <property type="evidence" value="ECO:0007669"/>
    <property type="project" value="InterPro"/>
</dbReference>
<keyword evidence="9" id="KW-0067">ATP-binding</keyword>
<keyword evidence="12" id="KW-0670">Pyruvate</keyword>
<evidence type="ECO:0000256" key="14">
    <source>
        <dbReference type="RuleBase" id="RU000504"/>
    </source>
</evidence>
<evidence type="ECO:0000256" key="4">
    <source>
        <dbReference type="ARBA" id="ARBA00012142"/>
    </source>
</evidence>
<dbReference type="Gene3D" id="2.40.33.10">
    <property type="entry name" value="PK beta-barrel domain-like"/>
    <property type="match status" value="1"/>
</dbReference>
<evidence type="ECO:0000256" key="1">
    <source>
        <dbReference type="ARBA" id="ARBA00001958"/>
    </source>
</evidence>
<dbReference type="GO" id="GO:0000287">
    <property type="term" value="F:magnesium ion binding"/>
    <property type="evidence" value="ECO:0007669"/>
    <property type="project" value="InterPro"/>
</dbReference>
<evidence type="ECO:0000256" key="13">
    <source>
        <dbReference type="ARBA" id="ARBA00048152"/>
    </source>
</evidence>
<evidence type="ECO:0000313" key="18">
    <source>
        <dbReference type="Proteomes" id="UP001211065"/>
    </source>
</evidence>
<dbReference type="Gene3D" id="3.40.1380.20">
    <property type="entry name" value="Pyruvate kinase, C-terminal domain"/>
    <property type="match status" value="1"/>
</dbReference>
<dbReference type="Pfam" id="PF00224">
    <property type="entry name" value="PK"/>
    <property type="match status" value="1"/>
</dbReference>
<evidence type="ECO:0000256" key="8">
    <source>
        <dbReference type="ARBA" id="ARBA00022777"/>
    </source>
</evidence>
<dbReference type="InterPro" id="IPR015795">
    <property type="entry name" value="Pyrv_Knase_C"/>
</dbReference>
<gene>
    <name evidence="17" type="ORF">HK099_001004</name>
</gene>
<comment type="catalytic activity">
    <reaction evidence="13 14">
        <text>pyruvate + ATP = phosphoenolpyruvate + ADP + H(+)</text>
        <dbReference type="Rhea" id="RHEA:18157"/>
        <dbReference type="ChEBI" id="CHEBI:15361"/>
        <dbReference type="ChEBI" id="CHEBI:15378"/>
        <dbReference type="ChEBI" id="CHEBI:30616"/>
        <dbReference type="ChEBI" id="CHEBI:58702"/>
        <dbReference type="ChEBI" id="CHEBI:456216"/>
        <dbReference type="EC" id="2.7.1.40"/>
    </reaction>
</comment>
<organism evidence="17 18">
    <name type="scientific">Clydaea vesicula</name>
    <dbReference type="NCBI Taxonomy" id="447962"/>
    <lineage>
        <taxon>Eukaryota</taxon>
        <taxon>Fungi</taxon>
        <taxon>Fungi incertae sedis</taxon>
        <taxon>Chytridiomycota</taxon>
        <taxon>Chytridiomycota incertae sedis</taxon>
        <taxon>Chytridiomycetes</taxon>
        <taxon>Lobulomycetales</taxon>
        <taxon>Lobulomycetaceae</taxon>
        <taxon>Clydaea</taxon>
    </lineage>
</organism>
<dbReference type="SUPFAM" id="SSF52935">
    <property type="entry name" value="PK C-terminal domain-like"/>
    <property type="match status" value="1"/>
</dbReference>
<comment type="cofactor">
    <cofactor evidence="1">
        <name>K(+)</name>
        <dbReference type="ChEBI" id="CHEBI:29103"/>
    </cofactor>
</comment>
<dbReference type="NCBIfam" id="TIGR01064">
    <property type="entry name" value="pyruv_kin"/>
    <property type="match status" value="1"/>
</dbReference>
<dbReference type="Gene3D" id="3.20.20.60">
    <property type="entry name" value="Phosphoenolpyruvate-binding domains"/>
    <property type="match status" value="1"/>
</dbReference>
<feature type="domain" description="Pyruvate kinase C-terminal" evidence="16">
    <location>
        <begin position="365"/>
        <end position="466"/>
    </location>
</feature>
<dbReference type="InterPro" id="IPR015806">
    <property type="entry name" value="Pyrv_Knase_insert_dom_sf"/>
</dbReference>
<evidence type="ECO:0000256" key="12">
    <source>
        <dbReference type="ARBA" id="ARBA00023317"/>
    </source>
</evidence>
<dbReference type="GO" id="GO:0005524">
    <property type="term" value="F:ATP binding"/>
    <property type="evidence" value="ECO:0007669"/>
    <property type="project" value="UniProtKB-KW"/>
</dbReference>
<name>A0AAD5XXD1_9FUNG</name>
<dbReference type="InterPro" id="IPR015793">
    <property type="entry name" value="Pyrv_Knase_brl"/>
</dbReference>
<keyword evidence="7" id="KW-0547">Nucleotide-binding</keyword>
<evidence type="ECO:0000259" key="15">
    <source>
        <dbReference type="Pfam" id="PF00224"/>
    </source>
</evidence>
<comment type="pathway">
    <text evidence="2 14">Carbohydrate degradation; glycolysis; pyruvate from D-glyceraldehyde 3-phosphate: step 5/5.</text>
</comment>
<evidence type="ECO:0000256" key="7">
    <source>
        <dbReference type="ARBA" id="ARBA00022741"/>
    </source>
</evidence>
<dbReference type="EC" id="2.7.1.40" evidence="4 14"/>
<accession>A0AAD5XXD1</accession>
<evidence type="ECO:0000256" key="9">
    <source>
        <dbReference type="ARBA" id="ARBA00022840"/>
    </source>
</evidence>
<evidence type="ECO:0000259" key="16">
    <source>
        <dbReference type="Pfam" id="PF02887"/>
    </source>
</evidence>
<evidence type="ECO:0000256" key="6">
    <source>
        <dbReference type="ARBA" id="ARBA00022723"/>
    </source>
</evidence>
<dbReference type="EMBL" id="JADGJW010000126">
    <property type="protein sequence ID" value="KAJ3223526.1"/>
    <property type="molecule type" value="Genomic_DNA"/>
</dbReference>
<evidence type="ECO:0000256" key="3">
    <source>
        <dbReference type="ARBA" id="ARBA00008663"/>
    </source>
</evidence>
<dbReference type="InterPro" id="IPR015813">
    <property type="entry name" value="Pyrv/PenolPyrv_kinase-like_dom"/>
</dbReference>
<dbReference type="SUPFAM" id="SSF50800">
    <property type="entry name" value="PK beta-barrel domain-like"/>
    <property type="match status" value="1"/>
</dbReference>
<keyword evidence="8 14" id="KW-0418">Kinase</keyword>
<dbReference type="PRINTS" id="PR01050">
    <property type="entry name" value="PYRUVTKNASE"/>
</dbReference>
<comment type="caution">
    <text evidence="17">The sequence shown here is derived from an EMBL/GenBank/DDBJ whole genome shotgun (WGS) entry which is preliminary data.</text>
</comment>
<evidence type="ECO:0000256" key="11">
    <source>
        <dbReference type="ARBA" id="ARBA00023152"/>
    </source>
</evidence>
<dbReference type="Proteomes" id="UP001211065">
    <property type="component" value="Unassembled WGS sequence"/>
</dbReference>
<keyword evidence="5 14" id="KW-0808">Transferase</keyword>
<dbReference type="SUPFAM" id="SSF51621">
    <property type="entry name" value="Phosphoenolpyruvate/pyruvate domain"/>
    <property type="match status" value="1"/>
</dbReference>
<keyword evidence="11 14" id="KW-0324">Glycolysis</keyword>
<keyword evidence="6" id="KW-0479">Metal-binding</keyword>
<dbReference type="AlphaFoldDB" id="A0AAD5XXD1"/>
<dbReference type="GO" id="GO:0016301">
    <property type="term" value="F:kinase activity"/>
    <property type="evidence" value="ECO:0007669"/>
    <property type="project" value="UniProtKB-KW"/>
</dbReference>
<proteinExistence type="inferred from homology"/>
<dbReference type="InterPro" id="IPR011037">
    <property type="entry name" value="Pyrv_Knase-like_insert_dom_sf"/>
</dbReference>
<evidence type="ECO:0000256" key="10">
    <source>
        <dbReference type="ARBA" id="ARBA00022842"/>
    </source>
</evidence>
<dbReference type="FunFam" id="2.40.33.10:FF:000001">
    <property type="entry name" value="Pyruvate kinase"/>
    <property type="match status" value="1"/>
</dbReference>
<dbReference type="Pfam" id="PF02887">
    <property type="entry name" value="PK_C"/>
    <property type="match status" value="1"/>
</dbReference>
<evidence type="ECO:0000313" key="17">
    <source>
        <dbReference type="EMBL" id="KAJ3223526.1"/>
    </source>
</evidence>
<evidence type="ECO:0000256" key="5">
    <source>
        <dbReference type="ARBA" id="ARBA00022679"/>
    </source>
</evidence>
<comment type="similarity">
    <text evidence="3 14">Belongs to the pyruvate kinase family.</text>
</comment>
<dbReference type="GO" id="GO:0004743">
    <property type="term" value="F:pyruvate kinase activity"/>
    <property type="evidence" value="ECO:0007669"/>
    <property type="project" value="UniProtKB-EC"/>
</dbReference>